<organism evidence="1">
    <name type="scientific">viral metagenome</name>
    <dbReference type="NCBI Taxonomy" id="1070528"/>
    <lineage>
        <taxon>unclassified sequences</taxon>
        <taxon>metagenomes</taxon>
        <taxon>organismal metagenomes</taxon>
    </lineage>
</organism>
<reference evidence="1" key="1">
    <citation type="submission" date="2020-03" db="EMBL/GenBank/DDBJ databases">
        <title>The deep terrestrial virosphere.</title>
        <authorList>
            <person name="Holmfeldt K."/>
            <person name="Nilsson E."/>
            <person name="Simone D."/>
            <person name="Lopez-Fernandez M."/>
            <person name="Wu X."/>
            <person name="de Brujin I."/>
            <person name="Lundin D."/>
            <person name="Andersson A."/>
            <person name="Bertilsson S."/>
            <person name="Dopson M."/>
        </authorList>
    </citation>
    <scope>NUCLEOTIDE SEQUENCE</scope>
    <source>
        <strain evidence="2">MM415A05225</strain>
        <strain evidence="1">MM415B00526</strain>
    </source>
</reference>
<proteinExistence type="predicted"/>
<evidence type="ECO:0008006" key="3">
    <source>
        <dbReference type="Google" id="ProtNLM"/>
    </source>
</evidence>
<accession>A0A6M3J381</accession>
<sequence length="119" mass="14046">MKDFELFQAEFKKWQYRFGLTGYKVYFKHEPLDESFANILINQGGMVATVTLNSKVPDKDKPHKDIKRSAKHEALHLLVGRLEQDGRYRYSSENEIYEATEELIFRLEELISEKEFPDA</sequence>
<dbReference type="EMBL" id="MT141516">
    <property type="protein sequence ID" value="QJA64280.1"/>
    <property type="molecule type" value="Genomic_DNA"/>
</dbReference>
<evidence type="ECO:0000313" key="1">
    <source>
        <dbReference type="EMBL" id="QJA64280.1"/>
    </source>
</evidence>
<protein>
    <recommendedName>
        <fullName evidence="3">Peptidase</fullName>
    </recommendedName>
</protein>
<name>A0A6M3J381_9ZZZZ</name>
<gene>
    <name evidence="2" type="ORF">MM415A05225_0004</name>
    <name evidence="1" type="ORF">MM415B00526_0043</name>
</gene>
<dbReference type="AlphaFoldDB" id="A0A6M3J381"/>
<dbReference type="EMBL" id="MT141668">
    <property type="protein sequence ID" value="QJA68997.1"/>
    <property type="molecule type" value="Genomic_DNA"/>
</dbReference>
<evidence type="ECO:0000313" key="2">
    <source>
        <dbReference type="EMBL" id="QJA68997.1"/>
    </source>
</evidence>